<comment type="caution">
    <text evidence="1">The sequence shown here is derived from an EMBL/GenBank/DDBJ whole genome shotgun (WGS) entry which is preliminary data.</text>
</comment>
<sequence length="84" mass="8619">PSISPLSVNADKPSAVSAARVNAANSSAVSAARVNAARLSAVSAARINAVMPSAELMFSITIPRRFGGPKLLSYIVFSGQPVHQ</sequence>
<accession>A0A699X0D2</accession>
<feature type="non-terminal residue" evidence="1">
    <location>
        <position position="1"/>
    </location>
</feature>
<protein>
    <submittedName>
        <fullName evidence="1">Uncharacterized protein</fullName>
    </submittedName>
</protein>
<organism evidence="1">
    <name type="scientific">Tanacetum cinerariifolium</name>
    <name type="common">Dalmatian daisy</name>
    <name type="synonym">Chrysanthemum cinerariifolium</name>
    <dbReference type="NCBI Taxonomy" id="118510"/>
    <lineage>
        <taxon>Eukaryota</taxon>
        <taxon>Viridiplantae</taxon>
        <taxon>Streptophyta</taxon>
        <taxon>Embryophyta</taxon>
        <taxon>Tracheophyta</taxon>
        <taxon>Spermatophyta</taxon>
        <taxon>Magnoliopsida</taxon>
        <taxon>eudicotyledons</taxon>
        <taxon>Gunneridae</taxon>
        <taxon>Pentapetalae</taxon>
        <taxon>asterids</taxon>
        <taxon>campanulids</taxon>
        <taxon>Asterales</taxon>
        <taxon>Asteraceae</taxon>
        <taxon>Asteroideae</taxon>
        <taxon>Anthemideae</taxon>
        <taxon>Anthemidinae</taxon>
        <taxon>Tanacetum</taxon>
    </lineage>
</organism>
<evidence type="ECO:0000313" key="1">
    <source>
        <dbReference type="EMBL" id="GFD53235.1"/>
    </source>
</evidence>
<gene>
    <name evidence="1" type="ORF">Tci_925204</name>
</gene>
<dbReference type="AlphaFoldDB" id="A0A699X0D2"/>
<reference evidence="1" key="1">
    <citation type="journal article" date="2019" name="Sci. Rep.">
        <title>Draft genome of Tanacetum cinerariifolium, the natural source of mosquito coil.</title>
        <authorList>
            <person name="Yamashiro T."/>
            <person name="Shiraishi A."/>
            <person name="Satake H."/>
            <person name="Nakayama K."/>
        </authorList>
    </citation>
    <scope>NUCLEOTIDE SEQUENCE</scope>
</reference>
<name>A0A699X0D2_TANCI</name>
<dbReference type="EMBL" id="BKCJ011791778">
    <property type="protein sequence ID" value="GFD53235.1"/>
    <property type="molecule type" value="Genomic_DNA"/>
</dbReference>
<proteinExistence type="predicted"/>